<dbReference type="GO" id="GO:0008725">
    <property type="term" value="F:DNA-3-methyladenine glycosylase activity"/>
    <property type="evidence" value="ECO:0007669"/>
    <property type="project" value="TreeGrafter"/>
</dbReference>
<feature type="domain" description="HhH-GPD" evidence="5">
    <location>
        <begin position="42"/>
        <end position="194"/>
    </location>
</feature>
<comment type="catalytic activity">
    <reaction evidence="1">
        <text>Hydrolysis of alkylated DNA, releasing 3-methyladenine, 3-methylguanine, 7-methylguanine and 7-methyladenine.</text>
        <dbReference type="EC" id="3.2.2.21"/>
    </reaction>
</comment>
<dbReference type="PANTHER" id="PTHR43003">
    <property type="entry name" value="DNA-3-METHYLADENINE GLYCOSYLASE"/>
    <property type="match status" value="1"/>
</dbReference>
<dbReference type="InterPro" id="IPR011257">
    <property type="entry name" value="DNA_glycosylase"/>
</dbReference>
<keyword evidence="3" id="KW-0227">DNA damage</keyword>
<proteinExistence type="predicted"/>
<dbReference type="Gene3D" id="1.10.1670.40">
    <property type="match status" value="1"/>
</dbReference>
<sequence>MQEPFAFLIAQEPVFKDIYDQYGLPTIPQRPEGFETLVLLILEQQVSIDSAKATFLKLKTIGTGIHPEILLDLCETQFRAAGVSRQKTSYIKALASAILSKELLLEALATAPPYEVRETLLKIKGIGHWTIDIYLMFALKAPDVFPLGDIAVVNTLKELFNVHEKSEMEMLSQSWSPYRSYATYLLWHHYLGKRKRTINYNP</sequence>
<dbReference type="SUPFAM" id="SSF48150">
    <property type="entry name" value="DNA-glycosylase"/>
    <property type="match status" value="1"/>
</dbReference>
<dbReference type="RefSeq" id="WP_024982232.1">
    <property type="nucleotide sequence ID" value="NZ_CBCRUM010000012.1"/>
</dbReference>
<dbReference type="PANTHER" id="PTHR43003:SF5">
    <property type="entry name" value="DNA-3-METHYLADENINE GLYCOSYLASE"/>
    <property type="match status" value="1"/>
</dbReference>
<dbReference type="GO" id="GO:0006307">
    <property type="term" value="P:DNA alkylation repair"/>
    <property type="evidence" value="ECO:0007669"/>
    <property type="project" value="TreeGrafter"/>
</dbReference>
<evidence type="ECO:0000259" key="5">
    <source>
        <dbReference type="SMART" id="SM00478"/>
    </source>
</evidence>
<dbReference type="GO" id="GO:0032993">
    <property type="term" value="C:protein-DNA complex"/>
    <property type="evidence" value="ECO:0007669"/>
    <property type="project" value="TreeGrafter"/>
</dbReference>
<dbReference type="Pfam" id="PF00730">
    <property type="entry name" value="HhH-GPD"/>
    <property type="match status" value="1"/>
</dbReference>
<dbReference type="GO" id="GO:0043916">
    <property type="term" value="F:DNA-7-methylguanine glycosylase activity"/>
    <property type="evidence" value="ECO:0007669"/>
    <property type="project" value="TreeGrafter"/>
</dbReference>
<dbReference type="InterPro" id="IPR003265">
    <property type="entry name" value="HhH-GPD_domain"/>
</dbReference>
<organism evidence="6 7">
    <name type="scientific">Flavobacterium succinicans</name>
    <dbReference type="NCBI Taxonomy" id="29536"/>
    <lineage>
        <taxon>Bacteria</taxon>
        <taxon>Pseudomonadati</taxon>
        <taxon>Bacteroidota</taxon>
        <taxon>Flavobacteriia</taxon>
        <taxon>Flavobacteriales</taxon>
        <taxon>Flavobacteriaceae</taxon>
        <taxon>Flavobacterium</taxon>
    </lineage>
</organism>
<protein>
    <recommendedName>
        <fullName evidence="2">DNA-3-methyladenine glycosylase II</fullName>
        <ecNumber evidence="2">3.2.2.21</ecNumber>
    </recommendedName>
</protein>
<dbReference type="AlphaFoldDB" id="A0A1I4VTK8"/>
<evidence type="ECO:0000256" key="3">
    <source>
        <dbReference type="ARBA" id="ARBA00022763"/>
    </source>
</evidence>
<reference evidence="7" key="1">
    <citation type="submission" date="2016-10" db="EMBL/GenBank/DDBJ databases">
        <authorList>
            <person name="Varghese N."/>
            <person name="Submissions S."/>
        </authorList>
    </citation>
    <scope>NUCLEOTIDE SEQUENCE [LARGE SCALE GENOMIC DNA]</scope>
    <source>
        <strain evidence="7">DSM 4002</strain>
    </source>
</reference>
<dbReference type="InterPro" id="IPR051912">
    <property type="entry name" value="Alkylbase_DNA_Glycosylase/TA"/>
</dbReference>
<keyword evidence="4" id="KW-0234">DNA repair</keyword>
<dbReference type="Proteomes" id="UP000182961">
    <property type="component" value="Unassembled WGS sequence"/>
</dbReference>
<dbReference type="eggNOG" id="COG0122">
    <property type="taxonomic scope" value="Bacteria"/>
</dbReference>
<dbReference type="CDD" id="cd00056">
    <property type="entry name" value="ENDO3c"/>
    <property type="match status" value="1"/>
</dbReference>
<dbReference type="EMBL" id="FOUT01000005">
    <property type="protein sequence ID" value="SFN04638.1"/>
    <property type="molecule type" value="Genomic_DNA"/>
</dbReference>
<dbReference type="SMART" id="SM00478">
    <property type="entry name" value="ENDO3c"/>
    <property type="match status" value="1"/>
</dbReference>
<evidence type="ECO:0000256" key="2">
    <source>
        <dbReference type="ARBA" id="ARBA00012000"/>
    </source>
</evidence>
<evidence type="ECO:0000256" key="1">
    <source>
        <dbReference type="ARBA" id="ARBA00000086"/>
    </source>
</evidence>
<keyword evidence="7" id="KW-1185">Reference proteome</keyword>
<dbReference type="EC" id="3.2.2.21" evidence="2"/>
<evidence type="ECO:0000313" key="6">
    <source>
        <dbReference type="EMBL" id="SFN04638.1"/>
    </source>
</evidence>
<gene>
    <name evidence="6" type="ORF">SAMN05444143_105173</name>
</gene>
<dbReference type="GO" id="GO:0032131">
    <property type="term" value="F:alkylated DNA binding"/>
    <property type="evidence" value="ECO:0007669"/>
    <property type="project" value="TreeGrafter"/>
</dbReference>
<dbReference type="Gene3D" id="1.10.340.30">
    <property type="entry name" value="Hypothetical protein, domain 2"/>
    <property type="match status" value="1"/>
</dbReference>
<accession>A0A1I4VTK8</accession>
<evidence type="ECO:0000313" key="7">
    <source>
        <dbReference type="Proteomes" id="UP000182961"/>
    </source>
</evidence>
<dbReference type="GO" id="GO:0006285">
    <property type="term" value="P:base-excision repair, AP site formation"/>
    <property type="evidence" value="ECO:0007669"/>
    <property type="project" value="TreeGrafter"/>
</dbReference>
<name>A0A1I4VTK8_9FLAO</name>
<evidence type="ECO:0000256" key="4">
    <source>
        <dbReference type="ARBA" id="ARBA00023204"/>
    </source>
</evidence>
<dbReference type="GO" id="GO:0005737">
    <property type="term" value="C:cytoplasm"/>
    <property type="evidence" value="ECO:0007669"/>
    <property type="project" value="TreeGrafter"/>
</dbReference>